<evidence type="ECO:0000256" key="6">
    <source>
        <dbReference type="SAM" id="MobiDB-lite"/>
    </source>
</evidence>
<feature type="compositionally biased region" description="Basic residues" evidence="6">
    <location>
        <begin position="683"/>
        <end position="706"/>
    </location>
</feature>
<feature type="region of interest" description="Disordered" evidence="6">
    <location>
        <begin position="1326"/>
        <end position="1355"/>
    </location>
</feature>
<keyword evidence="2" id="KW-0677">Repeat</keyword>
<dbReference type="Gene3D" id="3.30.160.60">
    <property type="entry name" value="Classic Zinc Finger"/>
    <property type="match status" value="7"/>
</dbReference>
<dbReference type="PANTHER" id="PTHR24379:SF121">
    <property type="entry name" value="C2H2-TYPE DOMAIN-CONTAINING PROTEIN"/>
    <property type="match status" value="1"/>
</dbReference>
<comment type="caution">
    <text evidence="8">The sequence shown here is derived from an EMBL/GenBank/DDBJ whole genome shotgun (WGS) entry which is preliminary data.</text>
</comment>
<feature type="compositionally biased region" description="Polar residues" evidence="6">
    <location>
        <begin position="271"/>
        <end position="294"/>
    </location>
</feature>
<feature type="domain" description="C2H2-type" evidence="7">
    <location>
        <begin position="775"/>
        <end position="803"/>
    </location>
</feature>
<evidence type="ECO:0000256" key="3">
    <source>
        <dbReference type="ARBA" id="ARBA00022771"/>
    </source>
</evidence>
<feature type="region of interest" description="Disordered" evidence="6">
    <location>
        <begin position="1064"/>
        <end position="1088"/>
    </location>
</feature>
<dbReference type="Pfam" id="PF00096">
    <property type="entry name" value="zf-C2H2"/>
    <property type="match status" value="2"/>
</dbReference>
<reference evidence="8 9" key="1">
    <citation type="submission" date="2024-08" db="EMBL/GenBank/DDBJ databases">
        <authorList>
            <person name="Cucini C."/>
            <person name="Frati F."/>
        </authorList>
    </citation>
    <scope>NUCLEOTIDE SEQUENCE [LARGE SCALE GENOMIC DNA]</scope>
</reference>
<feature type="compositionally biased region" description="Polar residues" evidence="6">
    <location>
        <begin position="979"/>
        <end position="995"/>
    </location>
</feature>
<evidence type="ECO:0000256" key="1">
    <source>
        <dbReference type="ARBA" id="ARBA00022723"/>
    </source>
</evidence>
<feature type="region of interest" description="Disordered" evidence="6">
    <location>
        <begin position="1"/>
        <end position="78"/>
    </location>
</feature>
<sequence length="1355" mass="152630">MSSSSRRHNLRSSSGPTSGASHGVPMSQWQTTSNEAIFNPPSDAYPQLQQQNYSSASSAQSGSYASADNHHPLPNLPTHSGTGLDVTFGGVIPNLDEKRLIQINSCFVCNVAFVTQKAASLEEGGRWFQNLCNMLQVRVHEEFLPETNPLCTKCCEAIVEFFNLQRQIQGLVNMLVELRKVQGKRLVDTYNITSVTRKNYQIKSKMFEVWSQRINSTVSQPAGPDLEDTFASIVNSLNAEVLVQQHQAQQHGQPTEEPSYTLMDISNASVSNHEGSAANSTAGNYNDDSTNQGCPSPASIGFQDDGGVSDNDNEDVYVKNLNDELSTTKTPAVATINSPVKIETKVATNPSLNNNSGGNINDYITPNSTGTCQNMDNKRRGGRPKRQPPVDENETEWEDKRKNRPIIVTKHRNHPCKFCGKLFPSNFALEMHMRTHTGEKPFKCGICSRGFNNKGAMLKHEQTHDKSRHLGEPQFECDICGKKYHIERSLYTHKRDHMGISRKKYKRFNPPCDAPCDICGKICTSLTALSNHKSKVHREKKFQCEVCGKPCSFASDAIDHVKSHNPKWRHDLFFKHQCPICPPETLGFSTKEAIAEHWASEHKDQPLPEQFKKKRKPPAVGVFVCNVCPEVNGLKPTYRKQSCLWAHNKWYHSDVPRVWTGPRFMKEREIKYDADGNRLPPPPRKKRVPSDRPKRRRIEWRPRQRRPPGERGPCSCSYCGKTFKLRCSLEEHIRTHTGEKPFGCPQCEKRFACKGNLDKHIRSHDMSRFEGVPTHVCDFCGKAFYVAGTLYHHRRKKHLGFEHQYTKNVPSRMKRDCSCEICGKTFTSLFSLYGHKLRHGEKKFSCSVCGKPTFTKSAALDHAQRHNPETRQRAYFRHQCSGCPPEALGFPSKLAIREHWVIAHKDQKIPEVHKKPPKPKQKRPGPGVYECVLCPEMDGKKPTFTWKSSLAKHKKHWHSGNPVPRHCWKYKRSGVSRIRSTLSRPRTSIGLTSKSNGRRTRKRQEDSEEEEDVTSSGSSSESEEFKSENEAEQTKQDVSVPVRRSVRQTRGDTKNLIRLLKESDSEMEEDVETQNVSKVESDESKQKVRTRKARMKITPILSKVTSSTIKHMPAGPASRKKATNRSKFTKSYINQLLGGKQARLILNRVDEKPIVVTANSSKVTNYNKQVAVKTMRGRGRPRKLNVPAYAASNPLEPVTNSVSDSLESITITSVVSTSTTEDRIDELEVEPSVEDSSFQEQDPLAGASVKLEVDAENCSEHRIPQNSDNLEPVATKDSSVQSSQPQQRRHAPTSFRSQFPVIIHNPLSKNKLAAPILIPVPITQKSSHEPISVGKNENSSRIDDNDDGSETVLGI</sequence>
<feature type="domain" description="C2H2-type" evidence="7">
    <location>
        <begin position="414"/>
        <end position="441"/>
    </location>
</feature>
<feature type="compositionally biased region" description="Basic residues" evidence="6">
    <location>
        <begin position="1"/>
        <end position="10"/>
    </location>
</feature>
<dbReference type="Pfam" id="PF13912">
    <property type="entry name" value="zf-C2H2_6"/>
    <property type="match status" value="3"/>
</dbReference>
<name>A0ABP1QMI3_9HEXA</name>
<feature type="compositionally biased region" description="Polar residues" evidence="6">
    <location>
        <begin position="27"/>
        <end position="36"/>
    </location>
</feature>
<evidence type="ECO:0000313" key="9">
    <source>
        <dbReference type="Proteomes" id="UP001642540"/>
    </source>
</evidence>
<feature type="domain" description="C2H2-type" evidence="7">
    <location>
        <begin position="514"/>
        <end position="542"/>
    </location>
</feature>
<dbReference type="SUPFAM" id="SSF57667">
    <property type="entry name" value="beta-beta-alpha zinc fingers"/>
    <property type="match status" value="5"/>
</dbReference>
<feature type="compositionally biased region" description="Low complexity" evidence="6">
    <location>
        <begin position="49"/>
        <end position="67"/>
    </location>
</feature>
<feature type="region of interest" description="Disordered" evidence="6">
    <location>
        <begin position="670"/>
        <end position="713"/>
    </location>
</feature>
<feature type="region of interest" description="Disordered" evidence="6">
    <location>
        <begin position="979"/>
        <end position="1049"/>
    </location>
</feature>
<evidence type="ECO:0000256" key="4">
    <source>
        <dbReference type="ARBA" id="ARBA00022833"/>
    </source>
</evidence>
<accession>A0ABP1QMI3</accession>
<keyword evidence="1" id="KW-0479">Metal-binding</keyword>
<keyword evidence="3 5" id="KW-0863">Zinc-finger</keyword>
<gene>
    <name evidence="8" type="ORF">ODALV1_LOCUS11002</name>
</gene>
<feature type="region of interest" description="Disordered" evidence="6">
    <location>
        <begin position="271"/>
        <end position="314"/>
    </location>
</feature>
<feature type="domain" description="C2H2-type" evidence="7">
    <location>
        <begin position="817"/>
        <end position="844"/>
    </location>
</feature>
<dbReference type="PROSITE" id="PS50157">
    <property type="entry name" value="ZINC_FINGER_C2H2_2"/>
    <property type="match status" value="10"/>
</dbReference>
<feature type="domain" description="C2H2-type" evidence="7">
    <location>
        <begin position="714"/>
        <end position="741"/>
    </location>
</feature>
<feature type="domain" description="C2H2-type" evidence="7">
    <location>
        <begin position="475"/>
        <end position="502"/>
    </location>
</feature>
<feature type="compositionally biased region" description="Polar residues" evidence="6">
    <location>
        <begin position="347"/>
        <end position="375"/>
    </location>
</feature>
<evidence type="ECO:0000259" key="7">
    <source>
        <dbReference type="PROSITE" id="PS50157"/>
    </source>
</evidence>
<feature type="compositionally biased region" description="Basic and acidic residues" evidence="6">
    <location>
        <begin position="1023"/>
        <end position="1035"/>
    </location>
</feature>
<protein>
    <recommendedName>
        <fullName evidence="7">C2H2-type domain-containing protein</fullName>
    </recommendedName>
</protein>
<feature type="domain" description="C2H2-type" evidence="7">
    <location>
        <begin position="542"/>
        <end position="569"/>
    </location>
</feature>
<dbReference type="PROSITE" id="PS00028">
    <property type="entry name" value="ZINC_FINGER_C2H2_1"/>
    <property type="match status" value="9"/>
</dbReference>
<feature type="domain" description="C2H2-type" evidence="7">
    <location>
        <begin position="742"/>
        <end position="769"/>
    </location>
</feature>
<dbReference type="EMBL" id="CAXLJM020000033">
    <property type="protein sequence ID" value="CAL8101938.1"/>
    <property type="molecule type" value="Genomic_DNA"/>
</dbReference>
<keyword evidence="4" id="KW-0862">Zinc</keyword>
<dbReference type="InterPro" id="IPR036236">
    <property type="entry name" value="Znf_C2H2_sf"/>
</dbReference>
<organism evidence="8 9">
    <name type="scientific">Orchesella dallaii</name>
    <dbReference type="NCBI Taxonomy" id="48710"/>
    <lineage>
        <taxon>Eukaryota</taxon>
        <taxon>Metazoa</taxon>
        <taxon>Ecdysozoa</taxon>
        <taxon>Arthropoda</taxon>
        <taxon>Hexapoda</taxon>
        <taxon>Collembola</taxon>
        <taxon>Entomobryomorpha</taxon>
        <taxon>Entomobryoidea</taxon>
        <taxon>Orchesellidae</taxon>
        <taxon>Orchesellinae</taxon>
        <taxon>Orchesella</taxon>
    </lineage>
</organism>
<feature type="domain" description="C2H2-type" evidence="7">
    <location>
        <begin position="844"/>
        <end position="871"/>
    </location>
</feature>
<feature type="region of interest" description="Disordered" evidence="6">
    <location>
        <begin position="347"/>
        <end position="398"/>
    </location>
</feature>
<evidence type="ECO:0000256" key="2">
    <source>
        <dbReference type="ARBA" id="ARBA00022737"/>
    </source>
</evidence>
<feature type="region of interest" description="Disordered" evidence="6">
    <location>
        <begin position="1260"/>
        <end position="1297"/>
    </location>
</feature>
<dbReference type="Proteomes" id="UP001642540">
    <property type="component" value="Unassembled WGS sequence"/>
</dbReference>
<dbReference type="PANTHER" id="PTHR24379">
    <property type="entry name" value="KRAB AND ZINC FINGER DOMAIN-CONTAINING"/>
    <property type="match status" value="1"/>
</dbReference>
<keyword evidence="9" id="KW-1185">Reference proteome</keyword>
<dbReference type="SMART" id="SM00355">
    <property type="entry name" value="ZnF_C2H2"/>
    <property type="match status" value="14"/>
</dbReference>
<evidence type="ECO:0000256" key="5">
    <source>
        <dbReference type="PROSITE-ProRule" id="PRU00042"/>
    </source>
</evidence>
<dbReference type="InterPro" id="IPR013087">
    <property type="entry name" value="Znf_C2H2_type"/>
</dbReference>
<feature type="domain" description="C2H2-type" evidence="7">
    <location>
        <begin position="442"/>
        <end position="469"/>
    </location>
</feature>
<proteinExistence type="predicted"/>
<evidence type="ECO:0000313" key="8">
    <source>
        <dbReference type="EMBL" id="CAL8101938.1"/>
    </source>
</evidence>